<dbReference type="EMBL" id="QKRW01000067">
    <property type="protein sequence ID" value="RAL58826.1"/>
    <property type="molecule type" value="Genomic_DNA"/>
</dbReference>
<feature type="region of interest" description="Disordered" evidence="1">
    <location>
        <begin position="62"/>
        <end position="131"/>
    </location>
</feature>
<dbReference type="Proteomes" id="UP000249056">
    <property type="component" value="Unassembled WGS sequence"/>
</dbReference>
<reference evidence="2 3" key="1">
    <citation type="submission" date="2018-06" db="EMBL/GenBank/DDBJ databases">
        <title>Genome Sequence of the Brown Rot Fungal Pathogen Monilinia fructigena.</title>
        <authorList>
            <person name="Landi L."/>
            <person name="De Miccolis Angelini R.M."/>
            <person name="Pollastro S."/>
            <person name="Abate D."/>
            <person name="Faretra F."/>
            <person name="Romanazzi G."/>
        </authorList>
    </citation>
    <scope>NUCLEOTIDE SEQUENCE [LARGE SCALE GENOMIC DNA]</scope>
    <source>
        <strain evidence="2 3">Mfrg269</strain>
    </source>
</reference>
<organism evidence="2 3">
    <name type="scientific">Monilinia fructigena</name>
    <dbReference type="NCBI Taxonomy" id="38457"/>
    <lineage>
        <taxon>Eukaryota</taxon>
        <taxon>Fungi</taxon>
        <taxon>Dikarya</taxon>
        <taxon>Ascomycota</taxon>
        <taxon>Pezizomycotina</taxon>
        <taxon>Leotiomycetes</taxon>
        <taxon>Helotiales</taxon>
        <taxon>Sclerotiniaceae</taxon>
        <taxon>Monilinia</taxon>
    </lineage>
</organism>
<sequence length="131" mass="13958">MNALSQIEDQEIIPESDHEEDEVDHDLFRPTPLSTPVLAGRNSRTMGKSAVQGVSLRNVGVEVGGSRSESRSGSASASASTGVGTSMSGSKRVAANPLMRAVPAKRARVTPAAVRMEVSDSDSDEDRFRFR</sequence>
<keyword evidence="3" id="KW-1185">Reference proteome</keyword>
<feature type="compositionally biased region" description="Acidic residues" evidence="1">
    <location>
        <begin position="8"/>
        <end position="24"/>
    </location>
</feature>
<gene>
    <name evidence="2" type="ORF">DID88_009136</name>
</gene>
<dbReference type="AlphaFoldDB" id="A0A395IF53"/>
<feature type="region of interest" description="Disordered" evidence="1">
    <location>
        <begin position="1"/>
        <end position="50"/>
    </location>
</feature>
<proteinExistence type="predicted"/>
<comment type="caution">
    <text evidence="2">The sequence shown here is derived from an EMBL/GenBank/DDBJ whole genome shotgun (WGS) entry which is preliminary data.</text>
</comment>
<evidence type="ECO:0000313" key="2">
    <source>
        <dbReference type="EMBL" id="RAL58826.1"/>
    </source>
</evidence>
<accession>A0A395IF53</accession>
<evidence type="ECO:0000313" key="3">
    <source>
        <dbReference type="Proteomes" id="UP000249056"/>
    </source>
</evidence>
<evidence type="ECO:0000256" key="1">
    <source>
        <dbReference type="SAM" id="MobiDB-lite"/>
    </source>
</evidence>
<name>A0A395IF53_9HELO</name>
<feature type="compositionally biased region" description="Low complexity" evidence="1">
    <location>
        <begin position="62"/>
        <end position="90"/>
    </location>
</feature>
<protein>
    <submittedName>
        <fullName evidence="2">Uncharacterized protein</fullName>
    </submittedName>
</protein>